<dbReference type="EMBL" id="JACSPQ010000006">
    <property type="protein sequence ID" value="MBD8002235.1"/>
    <property type="molecule type" value="Genomic_DNA"/>
</dbReference>
<proteinExistence type="predicted"/>
<dbReference type="Gene3D" id="3.30.1330.60">
    <property type="entry name" value="OmpA-like domain"/>
    <property type="match status" value="1"/>
</dbReference>
<dbReference type="InterPro" id="IPR006665">
    <property type="entry name" value="OmpA-like"/>
</dbReference>
<evidence type="ECO:0000256" key="4">
    <source>
        <dbReference type="PROSITE-ProRule" id="PRU00473"/>
    </source>
</evidence>
<dbReference type="PANTHER" id="PTHR30329">
    <property type="entry name" value="STATOR ELEMENT OF FLAGELLAR MOTOR COMPLEX"/>
    <property type="match status" value="1"/>
</dbReference>
<dbReference type="PRINTS" id="PR01021">
    <property type="entry name" value="OMPADOMAIN"/>
</dbReference>
<dbReference type="InterPro" id="IPR006664">
    <property type="entry name" value="OMP_bac"/>
</dbReference>
<dbReference type="PROSITE" id="PS51123">
    <property type="entry name" value="OMPA_2"/>
    <property type="match status" value="1"/>
</dbReference>
<evidence type="ECO:0000256" key="2">
    <source>
        <dbReference type="ARBA" id="ARBA00023136"/>
    </source>
</evidence>
<comment type="subcellular location">
    <subcellularLocation>
        <location evidence="1">Cell outer membrane</location>
    </subcellularLocation>
</comment>
<evidence type="ECO:0000313" key="8">
    <source>
        <dbReference type="EMBL" id="MBD8002235.1"/>
    </source>
</evidence>
<dbReference type="PANTHER" id="PTHR30329:SF21">
    <property type="entry name" value="LIPOPROTEIN YIAD-RELATED"/>
    <property type="match status" value="1"/>
</dbReference>
<feature type="chain" id="PRO_5046698344" evidence="6">
    <location>
        <begin position="23"/>
        <end position="381"/>
    </location>
</feature>
<keyword evidence="3" id="KW-0998">Cell outer membrane</keyword>
<feature type="domain" description="OmpA-like" evidence="7">
    <location>
        <begin position="267"/>
        <end position="381"/>
    </location>
</feature>
<evidence type="ECO:0000256" key="3">
    <source>
        <dbReference type="ARBA" id="ARBA00023237"/>
    </source>
</evidence>
<feature type="coiled-coil region" evidence="5">
    <location>
        <begin position="224"/>
        <end position="258"/>
    </location>
</feature>
<dbReference type="Proteomes" id="UP000616346">
    <property type="component" value="Unassembled WGS sequence"/>
</dbReference>
<comment type="caution">
    <text evidence="8">The sequence shown here is derived from an EMBL/GenBank/DDBJ whole genome shotgun (WGS) entry which is preliminary data.</text>
</comment>
<evidence type="ECO:0000259" key="7">
    <source>
        <dbReference type="PROSITE" id="PS51123"/>
    </source>
</evidence>
<evidence type="ECO:0000256" key="1">
    <source>
        <dbReference type="ARBA" id="ARBA00004442"/>
    </source>
</evidence>
<evidence type="ECO:0000256" key="5">
    <source>
        <dbReference type="SAM" id="Coils"/>
    </source>
</evidence>
<dbReference type="SUPFAM" id="SSF103088">
    <property type="entry name" value="OmpA-like"/>
    <property type="match status" value="1"/>
</dbReference>
<feature type="signal peptide" evidence="6">
    <location>
        <begin position="1"/>
        <end position="22"/>
    </location>
</feature>
<organism evidence="8 9">
    <name type="scientific">Phocaeicola faecium</name>
    <dbReference type="NCBI Taxonomy" id="2762213"/>
    <lineage>
        <taxon>Bacteria</taxon>
        <taxon>Pseudomonadati</taxon>
        <taxon>Bacteroidota</taxon>
        <taxon>Bacteroidia</taxon>
        <taxon>Bacteroidales</taxon>
        <taxon>Bacteroidaceae</taxon>
        <taxon>Phocaeicola</taxon>
    </lineage>
</organism>
<name>A0ABR8VBY1_9BACT</name>
<dbReference type="CDD" id="cd07185">
    <property type="entry name" value="OmpA_C-like"/>
    <property type="match status" value="1"/>
</dbReference>
<dbReference type="InterPro" id="IPR036737">
    <property type="entry name" value="OmpA-like_sf"/>
</dbReference>
<evidence type="ECO:0000313" key="9">
    <source>
        <dbReference type="Proteomes" id="UP000616346"/>
    </source>
</evidence>
<accession>A0ABR8VBY1</accession>
<dbReference type="Pfam" id="PF00691">
    <property type="entry name" value="OmpA"/>
    <property type="match status" value="1"/>
</dbReference>
<keyword evidence="9" id="KW-1185">Reference proteome</keyword>
<sequence length="381" mass="41431">MVKKMFLGAILLVAAISGNAQKAYEGTSFFDNWYLGVNGGGVTPVSHAAFWKNMRGVAGLELGKQVTPVLGISFQGLTAVNTSMSRTAFDALSLSANGKINLNNLFAGYNGEPRLFEVEAIAGIGWGHDFVNSGYGDDHSYVMSRFGASLNFNLGEEKAWSINVKPAVVYRMDGNKPHMLNVNKAGFELLAGVTYHFSGSNGKHYMTIQRPYDADEVCALNCKINALRDEVAAKNAALDESNAKAAQLQRALADCENAPKQVETVVKNLNSMSLESVVTFRQGRTTIASDQIPNVERIATYMKNHPESKVSIKGYASPEGSAEVNERIAKQRAEAVKNMLINKYKINANRITAEGQGVGNMFSEPDWNRVSIATLSEKEVE</sequence>
<gene>
    <name evidence="8" type="ORF">H9626_08410</name>
</gene>
<dbReference type="RefSeq" id="WP_191710192.1">
    <property type="nucleotide sequence ID" value="NZ_JACSPQ010000006.1"/>
</dbReference>
<reference evidence="8 9" key="1">
    <citation type="submission" date="2020-08" db="EMBL/GenBank/DDBJ databases">
        <title>A Genomic Blueprint of the Chicken Gut Microbiome.</title>
        <authorList>
            <person name="Gilroy R."/>
            <person name="Ravi A."/>
            <person name="Getino M."/>
            <person name="Pursley I."/>
            <person name="Horton D.L."/>
            <person name="Alikhan N.-F."/>
            <person name="Baker D."/>
            <person name="Gharbi K."/>
            <person name="Hall N."/>
            <person name="Watson M."/>
            <person name="Adriaenssens E.M."/>
            <person name="Foster-Nyarko E."/>
            <person name="Jarju S."/>
            <person name="Secka A."/>
            <person name="Antonio M."/>
            <person name="Oren A."/>
            <person name="Chaudhuri R."/>
            <person name="La Ragione R.M."/>
            <person name="Hildebrand F."/>
            <person name="Pallen M.J."/>
        </authorList>
    </citation>
    <scope>NUCLEOTIDE SEQUENCE [LARGE SCALE GENOMIC DNA]</scope>
    <source>
        <strain evidence="8 9">Sa1YUN3</strain>
    </source>
</reference>
<dbReference type="InterPro" id="IPR050330">
    <property type="entry name" value="Bact_OuterMem_StrucFunc"/>
</dbReference>
<evidence type="ECO:0000256" key="6">
    <source>
        <dbReference type="SAM" id="SignalP"/>
    </source>
</evidence>
<keyword evidence="6" id="KW-0732">Signal</keyword>
<keyword evidence="5" id="KW-0175">Coiled coil</keyword>
<keyword evidence="2 4" id="KW-0472">Membrane</keyword>
<protein>
    <submittedName>
        <fullName evidence="8">OmpA family protein</fullName>
    </submittedName>
</protein>